<evidence type="ECO:0000256" key="1">
    <source>
        <dbReference type="SAM" id="SignalP"/>
    </source>
</evidence>
<name>V6DHC1_9BACT</name>
<dbReference type="InterPro" id="IPR023214">
    <property type="entry name" value="HAD_sf"/>
</dbReference>
<reference evidence="2 3" key="1">
    <citation type="journal article" date="2015" name="Biol. Direct">
        <title>Babela massiliensis, a representative of a widespread bacterial phylum with unusual adaptations to parasitism in amoebae.</title>
        <authorList>
            <person name="Pagnier I."/>
            <person name="Yutin N."/>
            <person name="Croce O."/>
            <person name="Makarova K.S."/>
            <person name="Wolf Y.I."/>
            <person name="Benamar S."/>
            <person name="Raoult D."/>
            <person name="Koonin E.V."/>
            <person name="La Scola B."/>
        </authorList>
    </citation>
    <scope>NUCLEOTIDE SEQUENCE [LARGE SCALE GENOMIC DNA]</scope>
    <source>
        <strain evidence="3">BABL1</strain>
    </source>
</reference>
<dbReference type="STRING" id="673862.BABL1_gene_612"/>
<dbReference type="eggNOG" id="COG1011">
    <property type="taxonomic scope" value="Bacteria"/>
</dbReference>
<dbReference type="RefSeq" id="WP_023791333.1">
    <property type="nucleotide sequence ID" value="NC_023003.1"/>
</dbReference>
<dbReference type="EMBL" id="HG793133">
    <property type="protein sequence ID" value="CDK30348.1"/>
    <property type="molecule type" value="Genomic_DNA"/>
</dbReference>
<dbReference type="InterPro" id="IPR036412">
    <property type="entry name" value="HAD-like_sf"/>
</dbReference>
<dbReference type="NCBIfam" id="TIGR01509">
    <property type="entry name" value="HAD-SF-IA-v3"/>
    <property type="match status" value="1"/>
</dbReference>
<dbReference type="Pfam" id="PF13419">
    <property type="entry name" value="HAD_2"/>
    <property type="match status" value="1"/>
</dbReference>
<gene>
    <name evidence="2" type="ORF">BABL1_gene_612</name>
</gene>
<dbReference type="InterPro" id="IPR006439">
    <property type="entry name" value="HAD-SF_hydro_IA"/>
</dbReference>
<proteinExistence type="predicted"/>
<keyword evidence="3" id="KW-1185">Reference proteome</keyword>
<dbReference type="AlphaFoldDB" id="V6DHC1"/>
<keyword evidence="2" id="KW-0378">Hydrolase</keyword>
<feature type="chain" id="PRO_5004744546" evidence="1">
    <location>
        <begin position="19"/>
        <end position="276"/>
    </location>
</feature>
<dbReference type="OrthoDB" id="9797415at2"/>
<dbReference type="Gene3D" id="3.40.50.1000">
    <property type="entry name" value="HAD superfamily/HAD-like"/>
    <property type="match status" value="1"/>
</dbReference>
<dbReference type="Proteomes" id="UP000018769">
    <property type="component" value="Chromosome I"/>
</dbReference>
<dbReference type="PANTHER" id="PTHR43611">
    <property type="entry name" value="ALPHA-D-GLUCOSE 1-PHOSPHATE PHOSPHATASE"/>
    <property type="match status" value="1"/>
</dbReference>
<evidence type="ECO:0000313" key="2">
    <source>
        <dbReference type="EMBL" id="CDK30348.1"/>
    </source>
</evidence>
<organism evidence="2 3">
    <name type="scientific">Candidatus Babela massiliensis</name>
    <dbReference type="NCBI Taxonomy" id="673862"/>
    <lineage>
        <taxon>Bacteria</taxon>
        <taxon>Candidatus Babelota</taxon>
        <taxon>Candidatus Babeliae</taxon>
        <taxon>Candidatus Babeliales</taxon>
        <taxon>Candidatus Babeliaceae</taxon>
        <taxon>Candidatus Babela</taxon>
    </lineage>
</organism>
<dbReference type="InterPro" id="IPR041492">
    <property type="entry name" value="HAD_2"/>
</dbReference>
<sequence length="276" mass="31776">MKFKTILCCMLINSFALSKVIIWDFGGITFNPNKWGVAMNIGIHHFIFYAMVDFQNPNIQKMLFEFLEEIKRESGKDKYLSAGTAEGMPLPPIMCDWQSGKISGPEIIKKAKENIKELERLGYFRSNREKILVEKTISAMFDPKTLANNVYPVKQGIDLLKECAFAKNPDGSRKNLNIAFSNWDPLSFDIFYKLNKDSFKYFDEIVVSGHIGLIKPDKDSYEYVLRKYNLNPKDCILIDDQEVNAQGAKKCGIQTILLKKWNYKDLRLKLKMQGAL</sequence>
<keyword evidence="1" id="KW-0732">Signal</keyword>
<accession>V6DHC1</accession>
<dbReference type="HOGENOM" id="CLU_1007162_0_0_7"/>
<dbReference type="GO" id="GO:0016787">
    <property type="term" value="F:hydrolase activity"/>
    <property type="evidence" value="ECO:0007669"/>
    <property type="project" value="UniProtKB-KW"/>
</dbReference>
<feature type="signal peptide" evidence="1">
    <location>
        <begin position="1"/>
        <end position="18"/>
    </location>
</feature>
<dbReference type="PANTHER" id="PTHR43611:SF3">
    <property type="entry name" value="FLAVIN MONONUCLEOTIDE HYDROLASE 1, CHLOROPLATIC"/>
    <property type="match status" value="1"/>
</dbReference>
<evidence type="ECO:0000313" key="3">
    <source>
        <dbReference type="Proteomes" id="UP000018769"/>
    </source>
</evidence>
<dbReference type="SUPFAM" id="SSF56784">
    <property type="entry name" value="HAD-like"/>
    <property type="match status" value="1"/>
</dbReference>
<protein>
    <submittedName>
        <fullName evidence="2">HAD superfamily hydrolase</fullName>
    </submittedName>
</protein>
<dbReference type="KEGG" id="dpb:BABL1_gene_612"/>